<dbReference type="AlphaFoldDB" id="A0A4Z1P0Q2"/>
<dbReference type="EMBL" id="SNSC02000016">
    <property type="protein sequence ID" value="TID17565.1"/>
    <property type="molecule type" value="Genomic_DNA"/>
</dbReference>
<comment type="caution">
    <text evidence="1">The sequence shown here is derived from an EMBL/GenBank/DDBJ whole genome shotgun (WGS) entry which is preliminary data.</text>
</comment>
<accession>A0A4Z1P0Q2</accession>
<evidence type="ECO:0000313" key="1">
    <source>
        <dbReference type="EMBL" id="TID17565.1"/>
    </source>
</evidence>
<evidence type="ECO:0000313" key="2">
    <source>
        <dbReference type="Proteomes" id="UP000298493"/>
    </source>
</evidence>
<proteinExistence type="predicted"/>
<sequence length="79" mass="8653">MISPYPYPYAYPENRDAGNYSVAPSSNNHGRGLNQQAAAFTPRAAHFPAGTFAYQNNGNAEQNMLMEQFQGLAVNARQS</sequence>
<gene>
    <name evidence="1" type="ORF">E6O75_ATG08311</name>
</gene>
<reference evidence="1 2" key="1">
    <citation type="submission" date="2019-04" db="EMBL/GenBank/DDBJ databases">
        <title>High contiguity whole genome sequence and gene annotation resource for two Venturia nashicola isolates.</title>
        <authorList>
            <person name="Prokchorchik M."/>
            <person name="Won K."/>
            <person name="Lee Y."/>
            <person name="Choi E.D."/>
            <person name="Segonzac C."/>
            <person name="Sohn K.H."/>
        </authorList>
    </citation>
    <scope>NUCLEOTIDE SEQUENCE [LARGE SCALE GENOMIC DNA]</scope>
    <source>
        <strain evidence="1 2">PRI2</strain>
    </source>
</reference>
<dbReference type="Proteomes" id="UP000298493">
    <property type="component" value="Unassembled WGS sequence"/>
</dbReference>
<protein>
    <submittedName>
        <fullName evidence="1">Uncharacterized protein</fullName>
    </submittedName>
</protein>
<organism evidence="1 2">
    <name type="scientific">Venturia nashicola</name>
    <dbReference type="NCBI Taxonomy" id="86259"/>
    <lineage>
        <taxon>Eukaryota</taxon>
        <taxon>Fungi</taxon>
        <taxon>Dikarya</taxon>
        <taxon>Ascomycota</taxon>
        <taxon>Pezizomycotina</taxon>
        <taxon>Dothideomycetes</taxon>
        <taxon>Pleosporomycetidae</taxon>
        <taxon>Venturiales</taxon>
        <taxon>Venturiaceae</taxon>
        <taxon>Venturia</taxon>
    </lineage>
</organism>
<keyword evidence="2" id="KW-1185">Reference proteome</keyword>
<name>A0A4Z1P0Q2_9PEZI</name>